<name>A0A699WGI8_TANCI</name>
<organism evidence="1">
    <name type="scientific">Tanacetum cinerariifolium</name>
    <name type="common">Dalmatian daisy</name>
    <name type="synonym">Chrysanthemum cinerariifolium</name>
    <dbReference type="NCBI Taxonomy" id="118510"/>
    <lineage>
        <taxon>Eukaryota</taxon>
        <taxon>Viridiplantae</taxon>
        <taxon>Streptophyta</taxon>
        <taxon>Embryophyta</taxon>
        <taxon>Tracheophyta</taxon>
        <taxon>Spermatophyta</taxon>
        <taxon>Magnoliopsida</taxon>
        <taxon>eudicotyledons</taxon>
        <taxon>Gunneridae</taxon>
        <taxon>Pentapetalae</taxon>
        <taxon>asterids</taxon>
        <taxon>campanulids</taxon>
        <taxon>Asterales</taxon>
        <taxon>Asteraceae</taxon>
        <taxon>Asteroideae</taxon>
        <taxon>Anthemideae</taxon>
        <taxon>Anthemidinae</taxon>
        <taxon>Tanacetum</taxon>
    </lineage>
</organism>
<dbReference type="AlphaFoldDB" id="A0A699WGI8"/>
<evidence type="ECO:0000313" key="1">
    <source>
        <dbReference type="EMBL" id="GFD45829.1"/>
    </source>
</evidence>
<dbReference type="EMBL" id="BKCJ011658869">
    <property type="protein sequence ID" value="GFD45829.1"/>
    <property type="molecule type" value="Genomic_DNA"/>
</dbReference>
<protein>
    <submittedName>
        <fullName evidence="1">Uncharacterized protein</fullName>
    </submittedName>
</protein>
<accession>A0A699WGI8</accession>
<gene>
    <name evidence="1" type="ORF">Tci_917798</name>
</gene>
<reference evidence="1" key="1">
    <citation type="journal article" date="2019" name="Sci. Rep.">
        <title>Draft genome of Tanacetum cinerariifolium, the natural source of mosquito coil.</title>
        <authorList>
            <person name="Yamashiro T."/>
            <person name="Shiraishi A."/>
            <person name="Satake H."/>
            <person name="Nakayama K."/>
        </authorList>
    </citation>
    <scope>NUCLEOTIDE SEQUENCE</scope>
</reference>
<feature type="non-terminal residue" evidence="1">
    <location>
        <position position="42"/>
    </location>
</feature>
<sequence length="42" mass="4690">MELSGMALGPQVHLLELDRYGILPVELVVDLENPQETLQESL</sequence>
<proteinExistence type="predicted"/>
<comment type="caution">
    <text evidence="1">The sequence shown here is derived from an EMBL/GenBank/DDBJ whole genome shotgun (WGS) entry which is preliminary data.</text>
</comment>